<dbReference type="Gene3D" id="3.60.21.10">
    <property type="match status" value="1"/>
</dbReference>
<gene>
    <name evidence="3" type="ORF">JI435_118670</name>
</gene>
<dbReference type="EMBL" id="CP069042">
    <property type="protein sequence ID" value="QRD06498.1"/>
    <property type="molecule type" value="Genomic_DNA"/>
</dbReference>
<sequence length="416" mass="45434">MPTRRVRIVCISDTHNQTPKLPAGDVLIHAGDLTNQGSYAELNRTVEWLEKSDFQAKIVVAGNHDTTLDPPFFHSHENKWKWPSPQDPEACKRLLIDSPSITYLQHEAATIYLPKTRTHLGVFGSPYSPGRRGWAFQYWGGEEAEEIWETGEMEGADVVITHSPALGCLDRTAEGSAGCGALKGRLASVRPMMHVCGHIHDGRGVERVRWRTAEADRTEDESMSADKTDNGSTNPDKTDTPAELDLSRLVESVENWTDPGAGNKKISLVDATRKAGCGIEYMHAGEVPRHVVPDKFRGLFGESDETQPGAPEPHPMSSLEDGALFSSSEAGVETWRRKAGGAIECRTRSDVGRSKVDAHTSTPGSTGVERRETLMINAAFLSARVVGKASTFNKPIVVDVELPVWAFASEAALEAQ</sequence>
<dbReference type="GO" id="GO:0016787">
    <property type="term" value="F:hydrolase activity"/>
    <property type="evidence" value="ECO:0007669"/>
    <property type="project" value="InterPro"/>
</dbReference>
<keyword evidence="4" id="KW-1185">Reference proteome</keyword>
<dbReference type="PANTHER" id="PTHR12905">
    <property type="entry name" value="METALLOPHOSPHOESTERASE"/>
    <property type="match status" value="1"/>
</dbReference>
<dbReference type="VEuPathDB" id="FungiDB:JI435_118670"/>
<evidence type="ECO:0000256" key="1">
    <source>
        <dbReference type="SAM" id="MobiDB-lite"/>
    </source>
</evidence>
<evidence type="ECO:0000259" key="2">
    <source>
        <dbReference type="Pfam" id="PF00149"/>
    </source>
</evidence>
<evidence type="ECO:0000313" key="4">
    <source>
        <dbReference type="Proteomes" id="UP000663193"/>
    </source>
</evidence>
<organism evidence="3 4">
    <name type="scientific">Phaeosphaeria nodorum (strain SN15 / ATCC MYA-4574 / FGSC 10173)</name>
    <name type="common">Glume blotch fungus</name>
    <name type="synonym">Parastagonospora nodorum</name>
    <dbReference type="NCBI Taxonomy" id="321614"/>
    <lineage>
        <taxon>Eukaryota</taxon>
        <taxon>Fungi</taxon>
        <taxon>Dikarya</taxon>
        <taxon>Ascomycota</taxon>
        <taxon>Pezizomycotina</taxon>
        <taxon>Dothideomycetes</taxon>
        <taxon>Pleosporomycetidae</taxon>
        <taxon>Pleosporales</taxon>
        <taxon>Pleosporineae</taxon>
        <taxon>Phaeosphaeriaceae</taxon>
        <taxon>Parastagonospora</taxon>
    </lineage>
</organism>
<dbReference type="InterPro" id="IPR004843">
    <property type="entry name" value="Calcineurin-like_PHP"/>
</dbReference>
<feature type="region of interest" description="Disordered" evidence="1">
    <location>
        <begin position="214"/>
        <end position="242"/>
    </location>
</feature>
<accession>A0A7U2IB05</accession>
<reference evidence="4" key="1">
    <citation type="journal article" date="2021" name="BMC Genomics">
        <title>Chromosome-level genome assembly and manually-curated proteome of model necrotroph Parastagonospora nodorum Sn15 reveals a genome-wide trove of candidate effector homologs, and redundancy of virulence-related functions within an accessory chromosome.</title>
        <authorList>
            <person name="Bertazzoni S."/>
            <person name="Jones D.A.B."/>
            <person name="Phan H.T."/>
            <person name="Tan K.-C."/>
            <person name="Hane J.K."/>
        </authorList>
    </citation>
    <scope>NUCLEOTIDE SEQUENCE [LARGE SCALE GENOMIC DNA]</scope>
    <source>
        <strain evidence="4">SN15 / ATCC MYA-4574 / FGSC 10173)</strain>
    </source>
</reference>
<dbReference type="Proteomes" id="UP000663193">
    <property type="component" value="Chromosome 20"/>
</dbReference>
<dbReference type="OrthoDB" id="630188at2759"/>
<protein>
    <recommendedName>
        <fullName evidence="2">Calcineurin-like phosphoesterase domain-containing protein</fullName>
    </recommendedName>
</protein>
<dbReference type="AlphaFoldDB" id="A0A7U2IB05"/>
<proteinExistence type="predicted"/>
<dbReference type="PANTHER" id="PTHR12905:SF16">
    <property type="entry name" value="SER_THR PROTEIN PHOSPHATASE FAMILY PROTEIN (AFU_ORTHOLOGUE AFUA_1G06000)"/>
    <property type="match status" value="1"/>
</dbReference>
<dbReference type="InterPro" id="IPR029052">
    <property type="entry name" value="Metallo-depent_PP-like"/>
</dbReference>
<dbReference type="CDD" id="cd07379">
    <property type="entry name" value="MPP_239FB"/>
    <property type="match status" value="1"/>
</dbReference>
<feature type="domain" description="Calcineurin-like phosphoesterase" evidence="2">
    <location>
        <begin position="7"/>
        <end position="201"/>
    </location>
</feature>
<dbReference type="InterPro" id="IPR051693">
    <property type="entry name" value="UPF0046_metallophosphoest"/>
</dbReference>
<evidence type="ECO:0000313" key="3">
    <source>
        <dbReference type="EMBL" id="QRD06498.1"/>
    </source>
</evidence>
<dbReference type="SUPFAM" id="SSF56300">
    <property type="entry name" value="Metallo-dependent phosphatases"/>
    <property type="match status" value="1"/>
</dbReference>
<name>A0A7U2IB05_PHANO</name>
<dbReference type="Pfam" id="PF00149">
    <property type="entry name" value="Metallophos"/>
    <property type="match status" value="1"/>
</dbReference>